<keyword evidence="7" id="KW-1185">Reference proteome</keyword>
<dbReference type="Gene3D" id="1.20.120.550">
    <property type="entry name" value="Membrane associated eicosanoid/glutathione metabolism-like domain"/>
    <property type="match status" value="1"/>
</dbReference>
<reference evidence="5 7" key="1">
    <citation type="submission" date="2017-07" db="EMBL/GenBank/DDBJ databases">
        <title>Leptospira spp. isolated from tropical soils.</title>
        <authorList>
            <person name="Thibeaux R."/>
            <person name="Iraola G."/>
            <person name="Ferres I."/>
            <person name="Bierque E."/>
            <person name="Girault D."/>
            <person name="Soupe-Gilbert M.-E."/>
            <person name="Picardeau M."/>
            <person name="Goarant C."/>
        </authorList>
    </citation>
    <scope>NUCLEOTIDE SEQUENCE [LARGE SCALE GENOMIC DNA]</scope>
    <source>
        <strain evidence="5 7">FH4-C-A1</strain>
    </source>
</reference>
<dbReference type="RefSeq" id="WP_100761314.1">
    <property type="nucleotide sequence ID" value="NZ_NPDS01000001.1"/>
</dbReference>
<evidence type="ECO:0000256" key="3">
    <source>
        <dbReference type="ARBA" id="ARBA00022989"/>
    </source>
</evidence>
<gene>
    <name evidence="5" type="ORF">CH367_01985</name>
    <name evidence="6" type="ORF">EHQ76_12830</name>
</gene>
<evidence type="ECO:0000313" key="6">
    <source>
        <dbReference type="EMBL" id="TGL99949.1"/>
    </source>
</evidence>
<organism evidence="6 8">
    <name type="scientific">Leptospira barantonii</name>
    <dbReference type="NCBI Taxonomy" id="2023184"/>
    <lineage>
        <taxon>Bacteria</taxon>
        <taxon>Pseudomonadati</taxon>
        <taxon>Spirochaetota</taxon>
        <taxon>Spirochaetia</taxon>
        <taxon>Leptospirales</taxon>
        <taxon>Leptospiraceae</taxon>
        <taxon>Leptospira</taxon>
    </lineage>
</organism>
<dbReference type="Pfam" id="PF01124">
    <property type="entry name" value="MAPEG"/>
    <property type="match status" value="1"/>
</dbReference>
<proteinExistence type="predicted"/>
<evidence type="ECO:0000313" key="7">
    <source>
        <dbReference type="Proteomes" id="UP000231879"/>
    </source>
</evidence>
<evidence type="ECO:0000256" key="4">
    <source>
        <dbReference type="ARBA" id="ARBA00023136"/>
    </source>
</evidence>
<evidence type="ECO:0000256" key="2">
    <source>
        <dbReference type="ARBA" id="ARBA00022692"/>
    </source>
</evidence>
<keyword evidence="3" id="KW-1133">Transmembrane helix</keyword>
<comment type="subcellular location">
    <subcellularLocation>
        <location evidence="1">Membrane</location>
    </subcellularLocation>
</comment>
<sequence>MNPAIVALLGFLLWTLILGLWLVSIRTFKVLIKEKQSNEFPAGIKHGSEFYWRLNRAHVNCIENLPIFASLVLIGAFTGVIDETFALVSQIVFGARIFQTLSHLSSGSVLAVNARFTGFVTQYGCFAFLLWQILHKAGIV</sequence>
<dbReference type="EMBL" id="RQGN01000063">
    <property type="protein sequence ID" value="TGL99949.1"/>
    <property type="molecule type" value="Genomic_DNA"/>
</dbReference>
<dbReference type="Proteomes" id="UP000231879">
    <property type="component" value="Unassembled WGS sequence"/>
</dbReference>
<accession>A0A2M9Z504</accession>
<comment type="caution">
    <text evidence="6">The sequence shown here is derived from an EMBL/GenBank/DDBJ whole genome shotgun (WGS) entry which is preliminary data.</text>
</comment>
<name>A0A2M9Z504_9LEPT</name>
<keyword evidence="4" id="KW-0472">Membrane</keyword>
<dbReference type="Proteomes" id="UP000298429">
    <property type="component" value="Unassembled WGS sequence"/>
</dbReference>
<dbReference type="InterPro" id="IPR023352">
    <property type="entry name" value="MAPEG-like_dom_sf"/>
</dbReference>
<evidence type="ECO:0000256" key="1">
    <source>
        <dbReference type="ARBA" id="ARBA00004370"/>
    </source>
</evidence>
<keyword evidence="2" id="KW-0812">Transmembrane</keyword>
<evidence type="ECO:0000313" key="5">
    <source>
        <dbReference type="EMBL" id="PJZ58838.1"/>
    </source>
</evidence>
<dbReference type="AlphaFoldDB" id="A0A2M9Z504"/>
<dbReference type="GO" id="GO:0016020">
    <property type="term" value="C:membrane"/>
    <property type="evidence" value="ECO:0007669"/>
    <property type="project" value="UniProtKB-SubCell"/>
</dbReference>
<evidence type="ECO:0000313" key="8">
    <source>
        <dbReference type="Proteomes" id="UP000298429"/>
    </source>
</evidence>
<dbReference type="InterPro" id="IPR001129">
    <property type="entry name" value="Membr-assoc_MAPEG"/>
</dbReference>
<dbReference type="OrthoDB" id="343936at2"/>
<protein>
    <submittedName>
        <fullName evidence="6">MAPEG family protein</fullName>
    </submittedName>
</protein>
<dbReference type="SUPFAM" id="SSF161084">
    <property type="entry name" value="MAPEG domain-like"/>
    <property type="match status" value="1"/>
</dbReference>
<dbReference type="EMBL" id="NPDS01000001">
    <property type="protein sequence ID" value="PJZ58838.1"/>
    <property type="molecule type" value="Genomic_DNA"/>
</dbReference>
<reference evidence="6 8" key="2">
    <citation type="journal article" date="2019" name="PLoS Negl. Trop. Dis.">
        <title>Revisiting the worldwide diversity of Leptospira species in the environment.</title>
        <authorList>
            <person name="Vincent A.T."/>
            <person name="Schiettekatte O."/>
            <person name="Bourhy P."/>
            <person name="Veyrier F.J."/>
            <person name="Picardeau M."/>
        </authorList>
    </citation>
    <scope>NUCLEOTIDE SEQUENCE [LARGE SCALE GENOMIC DNA]</scope>
    <source>
        <strain evidence="6 8">201702444</strain>
    </source>
</reference>